<dbReference type="InterPro" id="IPR037354">
    <property type="entry name" value="Commd2"/>
</dbReference>
<dbReference type="PROSITE" id="PS51269">
    <property type="entry name" value="COMM"/>
    <property type="match status" value="1"/>
</dbReference>
<evidence type="ECO:0000313" key="3">
    <source>
        <dbReference type="Proteomes" id="UP001162480"/>
    </source>
</evidence>
<evidence type="ECO:0000259" key="1">
    <source>
        <dbReference type="PROSITE" id="PS51269"/>
    </source>
</evidence>
<sequence>MLTMSQRGKNERKTPKKGFTISFYTNTNLIVVREFCRISLQFIENGANPKVYQGAAQKLDVETKVVQSAVEGLMYLLTETSRFMIPESEYKESLSILGFQDDKIDILLTMYLENRGNIRNILSEMSMELPHYDNLEWRFDVQVASRSMRHQVMPNVLLKLHLEEDDKVTTHPLQTDPGNLVQLTKELEKALDEMKSAFCRRIVRNID</sequence>
<dbReference type="Pfam" id="PF07258">
    <property type="entry name" value="COMM_domain"/>
    <property type="match status" value="1"/>
</dbReference>
<evidence type="ECO:0000313" key="2">
    <source>
        <dbReference type="EMBL" id="CAI9740353.1"/>
    </source>
</evidence>
<reference evidence="2" key="1">
    <citation type="submission" date="2023-08" db="EMBL/GenBank/DDBJ databases">
        <authorList>
            <person name="Alioto T."/>
            <person name="Alioto T."/>
            <person name="Gomez Garrido J."/>
        </authorList>
    </citation>
    <scope>NUCLEOTIDE SEQUENCE</scope>
</reference>
<dbReference type="EMBL" id="OX597837">
    <property type="protein sequence ID" value="CAI9740353.1"/>
    <property type="molecule type" value="Genomic_DNA"/>
</dbReference>
<dbReference type="PANTHER" id="PTHR15857:SF0">
    <property type="entry name" value="COMM DOMAIN-CONTAINING PROTEIN 2"/>
    <property type="match status" value="1"/>
</dbReference>
<dbReference type="Proteomes" id="UP001162480">
    <property type="component" value="Chromosome 24"/>
</dbReference>
<protein>
    <recommendedName>
        <fullName evidence="1">COMM domain-containing protein</fullName>
    </recommendedName>
</protein>
<proteinExistence type="predicted"/>
<dbReference type="InterPro" id="IPR017920">
    <property type="entry name" value="COMM"/>
</dbReference>
<feature type="domain" description="COMM" evidence="1">
    <location>
        <begin position="131"/>
        <end position="198"/>
    </location>
</feature>
<organism evidence="2 3">
    <name type="scientific">Octopus vulgaris</name>
    <name type="common">Common octopus</name>
    <dbReference type="NCBI Taxonomy" id="6645"/>
    <lineage>
        <taxon>Eukaryota</taxon>
        <taxon>Metazoa</taxon>
        <taxon>Spiralia</taxon>
        <taxon>Lophotrochozoa</taxon>
        <taxon>Mollusca</taxon>
        <taxon>Cephalopoda</taxon>
        <taxon>Coleoidea</taxon>
        <taxon>Octopodiformes</taxon>
        <taxon>Octopoda</taxon>
        <taxon>Incirrata</taxon>
        <taxon>Octopodidae</taxon>
        <taxon>Octopus</taxon>
    </lineage>
</organism>
<dbReference type="PANTHER" id="PTHR15857">
    <property type="entry name" value="COMM DOMAIN CONTAINING PROTEIN 2"/>
    <property type="match status" value="1"/>
</dbReference>
<dbReference type="CDD" id="cd04750">
    <property type="entry name" value="Commd2"/>
    <property type="match status" value="1"/>
</dbReference>
<gene>
    <name evidence="2" type="ORF">OCTVUL_1B005021</name>
</gene>
<keyword evidence="3" id="KW-1185">Reference proteome</keyword>
<dbReference type="Pfam" id="PF21672">
    <property type="entry name" value="COMM_HN"/>
    <property type="match status" value="1"/>
</dbReference>
<accession>A0AA36BU91</accession>
<name>A0AA36BU91_OCTVU</name>
<dbReference type="AlphaFoldDB" id="A0AA36BU91"/>